<evidence type="ECO:0000313" key="2">
    <source>
        <dbReference type="Proteomes" id="UP000765509"/>
    </source>
</evidence>
<dbReference type="Proteomes" id="UP000765509">
    <property type="component" value="Unassembled WGS sequence"/>
</dbReference>
<name>A0A9Q3D524_9BASI</name>
<keyword evidence="2" id="KW-1185">Reference proteome</keyword>
<gene>
    <name evidence="1" type="ORF">O181_035615</name>
</gene>
<dbReference type="AlphaFoldDB" id="A0A9Q3D524"/>
<accession>A0A9Q3D524</accession>
<proteinExistence type="predicted"/>
<protein>
    <submittedName>
        <fullName evidence="1">Uncharacterized protein</fullName>
    </submittedName>
</protein>
<sequence length="131" mass="14443">MLPHPFLPCSCSCGTLMICLQCFHPMSSLTHPHTSTTLPNPLRCLPCSCYCHTLIICLRCCHPMSSLTPTTYNAYNPAAPAIYASDNATPPYASEHPPHLLRSLTFLNSCIRCKGYGGLLQYMINPITEIL</sequence>
<reference evidence="1" key="1">
    <citation type="submission" date="2021-03" db="EMBL/GenBank/DDBJ databases">
        <title>Draft genome sequence of rust myrtle Austropuccinia psidii MF-1, a brazilian biotype.</title>
        <authorList>
            <person name="Quecine M.C."/>
            <person name="Pachon D.M.R."/>
            <person name="Bonatelli M.L."/>
            <person name="Correr F.H."/>
            <person name="Franceschini L.M."/>
            <person name="Leite T.F."/>
            <person name="Margarido G.R.A."/>
            <person name="Almeida C.A."/>
            <person name="Ferrarezi J.A."/>
            <person name="Labate C.A."/>
        </authorList>
    </citation>
    <scope>NUCLEOTIDE SEQUENCE</scope>
    <source>
        <strain evidence="1">MF-1</strain>
    </source>
</reference>
<comment type="caution">
    <text evidence="1">The sequence shown here is derived from an EMBL/GenBank/DDBJ whole genome shotgun (WGS) entry which is preliminary data.</text>
</comment>
<organism evidence="1 2">
    <name type="scientific">Austropuccinia psidii MF-1</name>
    <dbReference type="NCBI Taxonomy" id="1389203"/>
    <lineage>
        <taxon>Eukaryota</taxon>
        <taxon>Fungi</taxon>
        <taxon>Dikarya</taxon>
        <taxon>Basidiomycota</taxon>
        <taxon>Pucciniomycotina</taxon>
        <taxon>Pucciniomycetes</taxon>
        <taxon>Pucciniales</taxon>
        <taxon>Sphaerophragmiaceae</taxon>
        <taxon>Austropuccinia</taxon>
    </lineage>
</organism>
<evidence type="ECO:0000313" key="1">
    <source>
        <dbReference type="EMBL" id="MBW0495900.1"/>
    </source>
</evidence>
<dbReference type="EMBL" id="AVOT02013346">
    <property type="protein sequence ID" value="MBW0495900.1"/>
    <property type="molecule type" value="Genomic_DNA"/>
</dbReference>